<proteinExistence type="predicted"/>
<dbReference type="EMBL" id="BJYG01000052">
    <property type="protein sequence ID" value="GEN64752.1"/>
    <property type="molecule type" value="Genomic_DNA"/>
</dbReference>
<name>A0A511XP55_9PROT</name>
<dbReference type="AlphaFoldDB" id="A0A511XP55"/>
<evidence type="ECO:0000313" key="1">
    <source>
        <dbReference type="EMBL" id="GEN64752.1"/>
    </source>
</evidence>
<protein>
    <submittedName>
        <fullName evidence="1">Uncharacterized protein</fullName>
    </submittedName>
</protein>
<evidence type="ECO:0000313" key="2">
    <source>
        <dbReference type="Proteomes" id="UP000321746"/>
    </source>
</evidence>
<organism evidence="1 2">
    <name type="scientific">Acetobacter oeni</name>
    <dbReference type="NCBI Taxonomy" id="304077"/>
    <lineage>
        <taxon>Bacteria</taxon>
        <taxon>Pseudomonadati</taxon>
        <taxon>Pseudomonadota</taxon>
        <taxon>Alphaproteobacteria</taxon>
        <taxon>Acetobacterales</taxon>
        <taxon>Acetobacteraceae</taxon>
        <taxon>Acetobacter</taxon>
    </lineage>
</organism>
<keyword evidence="2" id="KW-1185">Reference proteome</keyword>
<comment type="caution">
    <text evidence="1">The sequence shown here is derived from an EMBL/GenBank/DDBJ whole genome shotgun (WGS) entry which is preliminary data.</text>
</comment>
<sequence>MVATAAGDSAAAGGDFAAVAVDLGAADREVASAVVDFAAEDGAVVAGVAVMAADGVGVAPAGDGAVIPATMAGVATLTGAVTADGVGVGVGGRLSLSALCLGWLPVLL</sequence>
<accession>A0A511XP55</accession>
<gene>
    <name evidence="1" type="ORF">AOE01nite_29760</name>
</gene>
<reference evidence="1 2" key="1">
    <citation type="submission" date="2019-07" db="EMBL/GenBank/DDBJ databases">
        <title>Whole genome shotgun sequence of Acetobacter oeni NBRC 105207.</title>
        <authorList>
            <person name="Hosoyama A."/>
            <person name="Uohara A."/>
            <person name="Ohji S."/>
            <person name="Ichikawa N."/>
        </authorList>
    </citation>
    <scope>NUCLEOTIDE SEQUENCE [LARGE SCALE GENOMIC DNA]</scope>
    <source>
        <strain evidence="1 2">NBRC 105207</strain>
    </source>
</reference>
<dbReference type="Proteomes" id="UP000321746">
    <property type="component" value="Unassembled WGS sequence"/>
</dbReference>